<gene>
    <name evidence="2" type="ORF">GCM10010412_082720</name>
</gene>
<keyword evidence="3" id="KW-1185">Reference proteome</keyword>
<sequence length="207" mass="23072">MSRPRAPSRVRLRNVRWNVQWWAAIGTVLAGLMSVPALVISTNALRISEQQRIDALTQRTEDQKERTRAKVAEEEDRKAAFAMRVVMWNNLPGDTVHSLNDLQNVTIRNGNAQQAIVVIRMTSDTTSEEGRFLIPVPPCSQVALRDPAKPEGEDSEYFVVNTLDKGKLWPRFGHDSEAPRGTFEDFIAAGSFGLISPTNSINVTPCT</sequence>
<organism evidence="2 3">
    <name type="scientific">Nonomuraea recticatena</name>
    <dbReference type="NCBI Taxonomy" id="46178"/>
    <lineage>
        <taxon>Bacteria</taxon>
        <taxon>Bacillati</taxon>
        <taxon>Actinomycetota</taxon>
        <taxon>Actinomycetes</taxon>
        <taxon>Streptosporangiales</taxon>
        <taxon>Streptosporangiaceae</taxon>
        <taxon>Nonomuraea</taxon>
    </lineage>
</organism>
<dbReference type="EMBL" id="BAAATE010000034">
    <property type="protein sequence ID" value="GAA2692036.1"/>
    <property type="molecule type" value="Genomic_DNA"/>
</dbReference>
<keyword evidence="1" id="KW-0812">Transmembrane</keyword>
<comment type="caution">
    <text evidence="2">The sequence shown here is derived from an EMBL/GenBank/DDBJ whole genome shotgun (WGS) entry which is preliminary data.</text>
</comment>
<accession>A0ABP6FJE4</accession>
<evidence type="ECO:0000313" key="3">
    <source>
        <dbReference type="Proteomes" id="UP001501666"/>
    </source>
</evidence>
<keyword evidence="1" id="KW-0472">Membrane</keyword>
<keyword evidence="1" id="KW-1133">Transmembrane helix</keyword>
<name>A0ABP6FJE4_9ACTN</name>
<proteinExistence type="predicted"/>
<feature type="transmembrane region" description="Helical" evidence="1">
    <location>
        <begin position="21"/>
        <end position="40"/>
    </location>
</feature>
<dbReference type="RefSeq" id="WP_346154524.1">
    <property type="nucleotide sequence ID" value="NZ_BAAATE010000034.1"/>
</dbReference>
<dbReference type="Proteomes" id="UP001501666">
    <property type="component" value="Unassembled WGS sequence"/>
</dbReference>
<protein>
    <submittedName>
        <fullName evidence="2">Uncharacterized protein</fullName>
    </submittedName>
</protein>
<evidence type="ECO:0000313" key="2">
    <source>
        <dbReference type="EMBL" id="GAA2692036.1"/>
    </source>
</evidence>
<evidence type="ECO:0000256" key="1">
    <source>
        <dbReference type="SAM" id="Phobius"/>
    </source>
</evidence>
<reference evidence="3" key="1">
    <citation type="journal article" date="2019" name="Int. J. Syst. Evol. Microbiol.">
        <title>The Global Catalogue of Microorganisms (GCM) 10K type strain sequencing project: providing services to taxonomists for standard genome sequencing and annotation.</title>
        <authorList>
            <consortium name="The Broad Institute Genomics Platform"/>
            <consortium name="The Broad Institute Genome Sequencing Center for Infectious Disease"/>
            <person name="Wu L."/>
            <person name="Ma J."/>
        </authorList>
    </citation>
    <scope>NUCLEOTIDE SEQUENCE [LARGE SCALE GENOMIC DNA]</scope>
    <source>
        <strain evidence="3">JCM 6835</strain>
    </source>
</reference>